<comment type="caution">
    <text evidence="1">The sequence shown here is derived from an EMBL/GenBank/DDBJ whole genome shotgun (WGS) entry which is preliminary data.</text>
</comment>
<proteinExistence type="predicted"/>
<protein>
    <submittedName>
        <fullName evidence="1">Uncharacterized protein</fullName>
    </submittedName>
</protein>
<gene>
    <name evidence="1" type="ORF">QVD17_20188</name>
</gene>
<dbReference type="InterPro" id="IPR036678">
    <property type="entry name" value="MutS_con_dom_sf"/>
</dbReference>
<dbReference type="GO" id="GO:0030983">
    <property type="term" value="F:mismatched DNA binding"/>
    <property type="evidence" value="ECO:0007669"/>
    <property type="project" value="InterPro"/>
</dbReference>
<organism evidence="1 2">
    <name type="scientific">Tagetes erecta</name>
    <name type="common">African marigold</name>
    <dbReference type="NCBI Taxonomy" id="13708"/>
    <lineage>
        <taxon>Eukaryota</taxon>
        <taxon>Viridiplantae</taxon>
        <taxon>Streptophyta</taxon>
        <taxon>Embryophyta</taxon>
        <taxon>Tracheophyta</taxon>
        <taxon>Spermatophyta</taxon>
        <taxon>Magnoliopsida</taxon>
        <taxon>eudicotyledons</taxon>
        <taxon>Gunneridae</taxon>
        <taxon>Pentapetalae</taxon>
        <taxon>asterids</taxon>
        <taxon>campanulids</taxon>
        <taxon>Asterales</taxon>
        <taxon>Asteraceae</taxon>
        <taxon>Asteroideae</taxon>
        <taxon>Heliantheae alliance</taxon>
        <taxon>Tageteae</taxon>
        <taxon>Tagetes</taxon>
    </lineage>
</organism>
<dbReference type="Proteomes" id="UP001229421">
    <property type="component" value="Unassembled WGS sequence"/>
</dbReference>
<name>A0AAD8NXY6_TARER</name>
<dbReference type="EMBL" id="JAUHHV010000005">
    <property type="protein sequence ID" value="KAK1424849.1"/>
    <property type="molecule type" value="Genomic_DNA"/>
</dbReference>
<accession>A0AAD8NXY6</accession>
<sequence>MNHADGDKEEKEIRYLNLKNILEVINERSKLFVPPNQVIERKLVQVLTPSILIHGNIGPHAVYLLSLKEGTSGLADGSTAYGFAFVDYASLQFWIGSVTDDASCAALGALLMQVEVICSLYGCGVVYSTLLQAEIN</sequence>
<evidence type="ECO:0000313" key="2">
    <source>
        <dbReference type="Proteomes" id="UP001229421"/>
    </source>
</evidence>
<dbReference type="GO" id="GO:0006298">
    <property type="term" value="P:mismatch repair"/>
    <property type="evidence" value="ECO:0007669"/>
    <property type="project" value="InterPro"/>
</dbReference>
<reference evidence="1" key="1">
    <citation type="journal article" date="2023" name="bioRxiv">
        <title>Improved chromosome-level genome assembly for marigold (Tagetes erecta).</title>
        <authorList>
            <person name="Jiang F."/>
            <person name="Yuan L."/>
            <person name="Wang S."/>
            <person name="Wang H."/>
            <person name="Xu D."/>
            <person name="Wang A."/>
            <person name="Fan W."/>
        </authorList>
    </citation>
    <scope>NUCLEOTIDE SEQUENCE</scope>
    <source>
        <strain evidence="1">WSJ</strain>
        <tissue evidence="1">Leaf</tissue>
    </source>
</reference>
<dbReference type="Gene3D" id="3.30.420.110">
    <property type="entry name" value="MutS, connector domain"/>
    <property type="match status" value="1"/>
</dbReference>
<evidence type="ECO:0000313" key="1">
    <source>
        <dbReference type="EMBL" id="KAK1424849.1"/>
    </source>
</evidence>
<dbReference type="GO" id="GO:0005524">
    <property type="term" value="F:ATP binding"/>
    <property type="evidence" value="ECO:0007669"/>
    <property type="project" value="InterPro"/>
</dbReference>
<dbReference type="AlphaFoldDB" id="A0AAD8NXY6"/>
<keyword evidence="2" id="KW-1185">Reference proteome</keyword>